<keyword evidence="2" id="KW-1185">Reference proteome</keyword>
<accession>A0ABY5SFZ4</accession>
<dbReference type="RefSeq" id="WP_258387655.1">
    <property type="nucleotide sequence ID" value="NZ_CP091430.1"/>
</dbReference>
<evidence type="ECO:0000313" key="2">
    <source>
        <dbReference type="Proteomes" id="UP001057877"/>
    </source>
</evidence>
<gene>
    <name evidence="1" type="ORF">L1F29_07170</name>
</gene>
<evidence type="ECO:0000313" key="1">
    <source>
        <dbReference type="EMBL" id="UVI31593.1"/>
    </source>
</evidence>
<proteinExistence type="predicted"/>
<protein>
    <submittedName>
        <fullName evidence="1">KTSC domain-containing protein</fullName>
    </submittedName>
</protein>
<sequence length="79" mass="8813">MLVPIESKQIAFCSYHEEGGILQLYYHTGEVVTYPSVGKAEYQSILDSTNRLDAIVRVTNRGQLPVVMDHSLTQMGELA</sequence>
<reference evidence="1" key="1">
    <citation type="submission" date="2022-01" db="EMBL/GenBank/DDBJ databases">
        <title>Paenibacillus spongiae sp. nov., isolated from marine sponge.</title>
        <authorList>
            <person name="Li Z."/>
            <person name="Zhang M."/>
        </authorList>
    </citation>
    <scope>NUCLEOTIDE SEQUENCE</scope>
    <source>
        <strain evidence="1">PHS-Z3</strain>
    </source>
</reference>
<name>A0ABY5SFZ4_9BACL</name>
<organism evidence="1 2">
    <name type="scientific">Paenibacillus spongiae</name>
    <dbReference type="NCBI Taxonomy" id="2909671"/>
    <lineage>
        <taxon>Bacteria</taxon>
        <taxon>Bacillati</taxon>
        <taxon>Bacillota</taxon>
        <taxon>Bacilli</taxon>
        <taxon>Bacillales</taxon>
        <taxon>Paenibacillaceae</taxon>
        <taxon>Paenibacillus</taxon>
    </lineage>
</organism>
<dbReference type="Proteomes" id="UP001057877">
    <property type="component" value="Chromosome"/>
</dbReference>
<dbReference type="EMBL" id="CP091430">
    <property type="protein sequence ID" value="UVI31593.1"/>
    <property type="molecule type" value="Genomic_DNA"/>
</dbReference>